<accession>A0ABQ5EKD4</accession>
<sequence length="238" mass="27789">MDWFAKYHAVIVYDEKVVRIPYRNKVLIIQGDRSDRGSNSRLSIITCIKMQKYIQRGCHVFLAQVTKKKAEDKLKEKRLEDMSIVRDFLEVFPEDLPGLSPTRQVEFQIDLVSGAAPVTRSPYRLDSSERSKEEHEEHLKLILEFLKKEELYAKFSKCELWLPKIAKPMTKLTQMVVKFDWGEKEEATFQLLKQKLCSAPILALPERCENFMVYYDASYKGLGAVLMQREKVIAYASR</sequence>
<proteinExistence type="predicted"/>
<dbReference type="Gene3D" id="3.30.70.270">
    <property type="match status" value="1"/>
</dbReference>
<name>A0ABQ5EKD4_9ASTR</name>
<feature type="domain" description="Reverse transcriptase/retrotransposon-derived protein RNase H-like" evidence="1">
    <location>
        <begin position="181"/>
        <end position="238"/>
    </location>
</feature>
<keyword evidence="2" id="KW-0695">RNA-directed DNA polymerase</keyword>
<dbReference type="Pfam" id="PF17919">
    <property type="entry name" value="RT_RNaseH_2"/>
    <property type="match status" value="1"/>
</dbReference>
<protein>
    <submittedName>
        <fullName evidence="2">Reverse transcriptase domain-containing protein</fullName>
    </submittedName>
</protein>
<dbReference type="InterPro" id="IPR041577">
    <property type="entry name" value="RT_RNaseH_2"/>
</dbReference>
<evidence type="ECO:0000313" key="3">
    <source>
        <dbReference type="Proteomes" id="UP001151760"/>
    </source>
</evidence>
<dbReference type="InterPro" id="IPR043128">
    <property type="entry name" value="Rev_trsase/Diguanyl_cyclase"/>
</dbReference>
<dbReference type="GO" id="GO:0003964">
    <property type="term" value="F:RNA-directed DNA polymerase activity"/>
    <property type="evidence" value="ECO:0007669"/>
    <property type="project" value="UniProtKB-KW"/>
</dbReference>
<dbReference type="Proteomes" id="UP001151760">
    <property type="component" value="Unassembled WGS sequence"/>
</dbReference>
<keyword evidence="2" id="KW-0548">Nucleotidyltransferase</keyword>
<dbReference type="EMBL" id="BQNB010016402">
    <property type="protein sequence ID" value="GJT51385.1"/>
    <property type="molecule type" value="Genomic_DNA"/>
</dbReference>
<dbReference type="PANTHER" id="PTHR24559:SF427">
    <property type="entry name" value="RNA-DIRECTED DNA POLYMERASE"/>
    <property type="match status" value="1"/>
</dbReference>
<keyword evidence="2" id="KW-0808">Transferase</keyword>
<comment type="caution">
    <text evidence="2">The sequence shown here is derived from an EMBL/GenBank/DDBJ whole genome shotgun (WGS) entry which is preliminary data.</text>
</comment>
<keyword evidence="3" id="KW-1185">Reference proteome</keyword>
<dbReference type="PANTHER" id="PTHR24559">
    <property type="entry name" value="TRANSPOSON TY3-I GAG-POL POLYPROTEIN"/>
    <property type="match status" value="1"/>
</dbReference>
<organism evidence="2 3">
    <name type="scientific">Tanacetum coccineum</name>
    <dbReference type="NCBI Taxonomy" id="301880"/>
    <lineage>
        <taxon>Eukaryota</taxon>
        <taxon>Viridiplantae</taxon>
        <taxon>Streptophyta</taxon>
        <taxon>Embryophyta</taxon>
        <taxon>Tracheophyta</taxon>
        <taxon>Spermatophyta</taxon>
        <taxon>Magnoliopsida</taxon>
        <taxon>eudicotyledons</taxon>
        <taxon>Gunneridae</taxon>
        <taxon>Pentapetalae</taxon>
        <taxon>asterids</taxon>
        <taxon>campanulids</taxon>
        <taxon>Asterales</taxon>
        <taxon>Asteraceae</taxon>
        <taxon>Asteroideae</taxon>
        <taxon>Anthemideae</taxon>
        <taxon>Anthemidinae</taxon>
        <taxon>Tanacetum</taxon>
    </lineage>
</organism>
<dbReference type="InterPro" id="IPR053134">
    <property type="entry name" value="RNA-dir_DNA_polymerase"/>
</dbReference>
<gene>
    <name evidence="2" type="ORF">Tco_0977542</name>
</gene>
<evidence type="ECO:0000259" key="1">
    <source>
        <dbReference type="Pfam" id="PF17919"/>
    </source>
</evidence>
<evidence type="ECO:0000313" key="2">
    <source>
        <dbReference type="EMBL" id="GJT51385.1"/>
    </source>
</evidence>
<reference evidence="2" key="2">
    <citation type="submission" date="2022-01" db="EMBL/GenBank/DDBJ databases">
        <authorList>
            <person name="Yamashiro T."/>
            <person name="Shiraishi A."/>
            <person name="Satake H."/>
            <person name="Nakayama K."/>
        </authorList>
    </citation>
    <scope>NUCLEOTIDE SEQUENCE</scope>
</reference>
<dbReference type="SUPFAM" id="SSF56672">
    <property type="entry name" value="DNA/RNA polymerases"/>
    <property type="match status" value="1"/>
</dbReference>
<dbReference type="InterPro" id="IPR043502">
    <property type="entry name" value="DNA/RNA_pol_sf"/>
</dbReference>
<reference evidence="2" key="1">
    <citation type="journal article" date="2022" name="Int. J. Mol. Sci.">
        <title>Draft Genome of Tanacetum Coccineum: Genomic Comparison of Closely Related Tanacetum-Family Plants.</title>
        <authorList>
            <person name="Yamashiro T."/>
            <person name="Shiraishi A."/>
            <person name="Nakayama K."/>
            <person name="Satake H."/>
        </authorList>
    </citation>
    <scope>NUCLEOTIDE SEQUENCE</scope>
</reference>